<dbReference type="InterPro" id="IPR039190">
    <property type="entry name" value="TTC14"/>
</dbReference>
<dbReference type="GO" id="GO:0003676">
    <property type="term" value="F:nucleic acid binding"/>
    <property type="evidence" value="ECO:0007669"/>
    <property type="project" value="InterPro"/>
</dbReference>
<organism evidence="3 4">
    <name type="scientific">Pinctada imbricata</name>
    <name type="common">Atlantic pearl-oyster</name>
    <name type="synonym">Pinctada martensii</name>
    <dbReference type="NCBI Taxonomy" id="66713"/>
    <lineage>
        <taxon>Eukaryota</taxon>
        <taxon>Metazoa</taxon>
        <taxon>Spiralia</taxon>
        <taxon>Lophotrochozoa</taxon>
        <taxon>Mollusca</taxon>
        <taxon>Bivalvia</taxon>
        <taxon>Autobranchia</taxon>
        <taxon>Pteriomorphia</taxon>
        <taxon>Pterioida</taxon>
        <taxon>Pterioidea</taxon>
        <taxon>Pteriidae</taxon>
        <taxon>Pinctada</taxon>
    </lineage>
</organism>
<dbReference type="SUPFAM" id="SSF50249">
    <property type="entry name" value="Nucleic acid-binding proteins"/>
    <property type="match status" value="1"/>
</dbReference>
<dbReference type="PANTHER" id="PTHR23184">
    <property type="entry name" value="TETRATRICOPEPTIDE REPEAT PROTEIN 14"/>
    <property type="match status" value="1"/>
</dbReference>
<feature type="repeat" description="TPR" evidence="1">
    <location>
        <begin position="154"/>
        <end position="187"/>
    </location>
</feature>
<dbReference type="PROSITE" id="PS50005">
    <property type="entry name" value="TPR"/>
    <property type="match status" value="2"/>
</dbReference>
<dbReference type="AlphaFoldDB" id="A0AA89BXW4"/>
<dbReference type="SUPFAM" id="SSF48452">
    <property type="entry name" value="TPR-like"/>
    <property type="match status" value="1"/>
</dbReference>
<accession>A0AA89BXW4</accession>
<dbReference type="PROSITE" id="PS50126">
    <property type="entry name" value="S1"/>
    <property type="match status" value="1"/>
</dbReference>
<dbReference type="Proteomes" id="UP001186944">
    <property type="component" value="Unassembled WGS sequence"/>
</dbReference>
<dbReference type="SMART" id="SM00316">
    <property type="entry name" value="S1"/>
    <property type="match status" value="1"/>
</dbReference>
<dbReference type="EMBL" id="VSWD01000008">
    <property type="protein sequence ID" value="KAK3094499.1"/>
    <property type="molecule type" value="Genomic_DNA"/>
</dbReference>
<protein>
    <recommendedName>
        <fullName evidence="2">S1 motif domain-containing protein</fullName>
    </recommendedName>
</protein>
<dbReference type="PANTHER" id="PTHR23184:SF9">
    <property type="entry name" value="TETRATRICOPEPTIDE REPEAT PROTEIN 14"/>
    <property type="match status" value="1"/>
</dbReference>
<dbReference type="Pfam" id="PF00575">
    <property type="entry name" value="S1"/>
    <property type="match status" value="1"/>
</dbReference>
<dbReference type="Gene3D" id="1.25.40.10">
    <property type="entry name" value="Tetratricopeptide repeat domain"/>
    <property type="match status" value="1"/>
</dbReference>
<dbReference type="Gene3D" id="2.40.50.140">
    <property type="entry name" value="Nucleic acid-binding proteins"/>
    <property type="match status" value="1"/>
</dbReference>
<dbReference type="Pfam" id="PF13414">
    <property type="entry name" value="TPR_11"/>
    <property type="match status" value="1"/>
</dbReference>
<dbReference type="SMART" id="SM00028">
    <property type="entry name" value="TPR"/>
    <property type="match status" value="3"/>
</dbReference>
<keyword evidence="4" id="KW-1185">Reference proteome</keyword>
<evidence type="ECO:0000256" key="1">
    <source>
        <dbReference type="PROSITE-ProRule" id="PRU00339"/>
    </source>
</evidence>
<dbReference type="InterPro" id="IPR011990">
    <property type="entry name" value="TPR-like_helical_dom_sf"/>
</dbReference>
<dbReference type="InterPro" id="IPR019734">
    <property type="entry name" value="TPR_rpt"/>
</dbReference>
<keyword evidence="1" id="KW-0802">TPR repeat</keyword>
<dbReference type="InterPro" id="IPR003029">
    <property type="entry name" value="S1_domain"/>
</dbReference>
<name>A0AA89BXW4_PINIB</name>
<reference evidence="3" key="1">
    <citation type="submission" date="2019-08" db="EMBL/GenBank/DDBJ databases">
        <title>The improved chromosome-level genome for the pearl oyster Pinctada fucata martensii using PacBio sequencing and Hi-C.</title>
        <authorList>
            <person name="Zheng Z."/>
        </authorList>
    </citation>
    <scope>NUCLEOTIDE SEQUENCE</scope>
    <source>
        <strain evidence="3">ZZ-2019</strain>
        <tissue evidence="3">Adductor muscle</tissue>
    </source>
</reference>
<evidence type="ECO:0000313" key="3">
    <source>
        <dbReference type="EMBL" id="KAK3094499.1"/>
    </source>
</evidence>
<feature type="domain" description="S1 motif" evidence="2">
    <location>
        <begin position="26"/>
        <end position="107"/>
    </location>
</feature>
<gene>
    <name evidence="3" type="ORF">FSP39_002573</name>
</gene>
<dbReference type="Pfam" id="PF13181">
    <property type="entry name" value="TPR_8"/>
    <property type="match status" value="1"/>
</dbReference>
<evidence type="ECO:0000259" key="2">
    <source>
        <dbReference type="PROSITE" id="PS50126"/>
    </source>
</evidence>
<dbReference type="InterPro" id="IPR012340">
    <property type="entry name" value="NA-bd_OB-fold"/>
</dbReference>
<comment type="caution">
    <text evidence="3">The sequence shown here is derived from an EMBL/GenBank/DDBJ whole genome shotgun (WGS) entry which is preliminary data.</text>
</comment>
<feature type="repeat" description="TPR" evidence="1">
    <location>
        <begin position="188"/>
        <end position="221"/>
    </location>
</feature>
<proteinExistence type="predicted"/>
<evidence type="ECO:0000313" key="4">
    <source>
        <dbReference type="Proteomes" id="UP001186944"/>
    </source>
</evidence>
<sequence length="281" mass="32122">MPPIESFMGVDNVSCKRHFFNSLEKYDIVICVVSQVLESGLGLTLLCMDNGKARDIDEFGIHAFCPAKELPRQLYQSPTEGFKVKDKVKGLVVNVNAETERVTVSLNERSLREDQEHIKLGHISEEDFPVHFSAVIPEKECAESLRKHQSQRWAFQCVADGIKYFKAGKQTEALQYLNKALQIDPTNVEALVARGALYANNESYHRAIKDFENALAENPSHQNARKYMFETLMAQSKVHEDKEEFADAEQYIRQALTIQPESVEAREALRFIFFRKVCVIF</sequence>